<keyword evidence="4" id="KW-1185">Reference proteome</keyword>
<keyword evidence="1" id="KW-0560">Oxidoreductase</keyword>
<dbReference type="AlphaFoldDB" id="A0A1H2KWX0"/>
<name>A0A1H2KWX0_9ACTN</name>
<dbReference type="InterPro" id="IPR050523">
    <property type="entry name" value="AKR_Detox_Biosynth"/>
</dbReference>
<dbReference type="InterPro" id="IPR036812">
    <property type="entry name" value="NAD(P)_OxRdtase_dom_sf"/>
</dbReference>
<dbReference type="SUPFAM" id="SSF51430">
    <property type="entry name" value="NAD(P)-linked oxidoreductase"/>
    <property type="match status" value="1"/>
</dbReference>
<proteinExistence type="predicted"/>
<dbReference type="Pfam" id="PF00248">
    <property type="entry name" value="Aldo_ket_red"/>
    <property type="match status" value="1"/>
</dbReference>
<accession>A0A1H2KWX0</accession>
<gene>
    <name evidence="3" type="ORF">SAMN04488563_4429</name>
</gene>
<reference evidence="4" key="1">
    <citation type="submission" date="2016-10" db="EMBL/GenBank/DDBJ databases">
        <authorList>
            <person name="Varghese N."/>
            <person name="Submissions S."/>
        </authorList>
    </citation>
    <scope>NUCLEOTIDE SEQUENCE [LARGE SCALE GENOMIC DNA]</scope>
    <source>
        <strain evidence="4">DSM 45079</strain>
    </source>
</reference>
<dbReference type="PRINTS" id="PR00069">
    <property type="entry name" value="ALDKETRDTASE"/>
</dbReference>
<dbReference type="STRING" id="419479.SAMN04488563_4429"/>
<dbReference type="PANTHER" id="PTHR43364:SF4">
    <property type="entry name" value="NAD(P)-LINKED OXIDOREDUCTASE SUPERFAMILY PROTEIN"/>
    <property type="match status" value="1"/>
</dbReference>
<dbReference type="FunFam" id="3.20.20.100:FF:000004">
    <property type="entry name" value="Oxidoreductase, aldo/keto reductase"/>
    <property type="match status" value="1"/>
</dbReference>
<evidence type="ECO:0000313" key="4">
    <source>
        <dbReference type="Proteomes" id="UP000182977"/>
    </source>
</evidence>
<dbReference type="Gene3D" id="3.20.20.100">
    <property type="entry name" value="NADP-dependent oxidoreductase domain"/>
    <property type="match status" value="1"/>
</dbReference>
<organism evidence="3 4">
    <name type="scientific">Jiangella alkaliphila</name>
    <dbReference type="NCBI Taxonomy" id="419479"/>
    <lineage>
        <taxon>Bacteria</taxon>
        <taxon>Bacillati</taxon>
        <taxon>Actinomycetota</taxon>
        <taxon>Actinomycetes</taxon>
        <taxon>Jiangellales</taxon>
        <taxon>Jiangellaceae</taxon>
        <taxon>Jiangella</taxon>
    </lineage>
</organism>
<dbReference type="GO" id="GO:0005829">
    <property type="term" value="C:cytosol"/>
    <property type="evidence" value="ECO:0007669"/>
    <property type="project" value="TreeGrafter"/>
</dbReference>
<feature type="domain" description="NADP-dependent oxidoreductase" evidence="2">
    <location>
        <begin position="46"/>
        <end position="345"/>
    </location>
</feature>
<dbReference type="EMBL" id="LT629791">
    <property type="protein sequence ID" value="SDU72898.1"/>
    <property type="molecule type" value="Genomic_DNA"/>
</dbReference>
<evidence type="ECO:0000256" key="1">
    <source>
        <dbReference type="ARBA" id="ARBA00023002"/>
    </source>
</evidence>
<dbReference type="InterPro" id="IPR023210">
    <property type="entry name" value="NADP_OxRdtase_dom"/>
</dbReference>
<dbReference type="GO" id="GO:0016491">
    <property type="term" value="F:oxidoreductase activity"/>
    <property type="evidence" value="ECO:0007669"/>
    <property type="project" value="UniProtKB-KW"/>
</dbReference>
<evidence type="ECO:0000259" key="2">
    <source>
        <dbReference type="Pfam" id="PF00248"/>
    </source>
</evidence>
<sequence>MFKAESKFRIIARRDGRVEYTTLGRSGLKVSRACLGALNFGTTGGGFGGGLVACDEDEAGRIVGAFLDAGNNVIDTADNYNAGQSEEVVGRAVRGRRDDVVVATKAGMPHGAAPNSRGLSRGHLTRALDASLRRLGTDYVDLYQCHLPDGSTPIEETMATLEGFVRAGKVRYLGCSNFTAAMIVEAQWAASRLGGPPFVALQAQYSLLQREIEAEILPACARHGLGTLAYSPLGGGVLAGRYRRDAEPEPDSRIGRLLAMPEPAAHRSAEEMFNERALDIADEVGKVAAEIDATPAAVALAWLLGRPGVTSVIIGPRSLDQYARSAPGFELELPAELTARLDAVSAPGNLPVTGAPVLERWRSAGG</sequence>
<evidence type="ECO:0000313" key="3">
    <source>
        <dbReference type="EMBL" id="SDU72898.1"/>
    </source>
</evidence>
<dbReference type="Proteomes" id="UP000182977">
    <property type="component" value="Chromosome I"/>
</dbReference>
<protein>
    <submittedName>
        <fullName evidence="3">Predicted oxidoreductase</fullName>
    </submittedName>
</protein>
<dbReference type="InterPro" id="IPR020471">
    <property type="entry name" value="AKR"/>
</dbReference>
<dbReference type="PANTHER" id="PTHR43364">
    <property type="entry name" value="NADH-SPECIFIC METHYLGLYOXAL REDUCTASE-RELATED"/>
    <property type="match status" value="1"/>
</dbReference>